<dbReference type="STRING" id="1409788.NC99_08190"/>
<reference evidence="3" key="1">
    <citation type="submission" date="2015-07" db="EMBL/GenBank/DDBJ databases">
        <title>Genome sequencing of Sunxiuqinia dokdonensis strain SK.</title>
        <authorList>
            <person name="Ahn S."/>
            <person name="Kim B.-C."/>
        </authorList>
    </citation>
    <scope>NUCLEOTIDE SEQUENCE [LARGE SCALE GENOMIC DNA]</scope>
    <source>
        <strain evidence="3">SK</strain>
    </source>
</reference>
<dbReference type="EMBL" id="LGIA01000030">
    <property type="protein sequence ID" value="KOH46388.1"/>
    <property type="molecule type" value="Genomic_DNA"/>
</dbReference>
<dbReference type="PROSITE" id="PS51257">
    <property type="entry name" value="PROKAR_LIPOPROTEIN"/>
    <property type="match status" value="1"/>
</dbReference>
<keyword evidence="1" id="KW-0732">Signal</keyword>
<organism evidence="2 3">
    <name type="scientific">Sunxiuqinia dokdonensis</name>
    <dbReference type="NCBI Taxonomy" id="1409788"/>
    <lineage>
        <taxon>Bacteria</taxon>
        <taxon>Pseudomonadati</taxon>
        <taxon>Bacteroidota</taxon>
        <taxon>Bacteroidia</taxon>
        <taxon>Marinilabiliales</taxon>
        <taxon>Prolixibacteraceae</taxon>
        <taxon>Sunxiuqinia</taxon>
    </lineage>
</organism>
<evidence type="ECO:0000256" key="1">
    <source>
        <dbReference type="SAM" id="SignalP"/>
    </source>
</evidence>
<dbReference type="AlphaFoldDB" id="A0A0L8VDF3"/>
<evidence type="ECO:0000313" key="3">
    <source>
        <dbReference type="Proteomes" id="UP000036958"/>
    </source>
</evidence>
<protein>
    <recommendedName>
        <fullName evidence="4">Dihydrolipoamide dehydrogenase</fullName>
    </recommendedName>
</protein>
<dbReference type="Proteomes" id="UP000036958">
    <property type="component" value="Unassembled WGS sequence"/>
</dbReference>
<accession>A0A0L8VDF3</accession>
<keyword evidence="3" id="KW-1185">Reference proteome</keyword>
<feature type="signal peptide" evidence="1">
    <location>
        <begin position="1"/>
        <end position="17"/>
    </location>
</feature>
<dbReference type="RefSeq" id="WP_157624416.1">
    <property type="nucleotide sequence ID" value="NZ_LGIA01000030.1"/>
</dbReference>
<sequence length="181" mass="20187">MKTITSLFLILALAVFASCEGPMGPPGYDGEDGEDGTSLLGSVFEIEGDFTEANGYTLYYDFPSNFEIYDTYIVMVYMLWEVAEANDGSAIDVWRPLPQTIVLDDGVIQYNFDYTIADVQVFMEFTVSELLPAESQDQVFRIAVLPADWAMDKSIDINNLNSVMKSLEVNPNTIKKVSLTK</sequence>
<dbReference type="OrthoDB" id="1524444at2"/>
<evidence type="ECO:0008006" key="4">
    <source>
        <dbReference type="Google" id="ProtNLM"/>
    </source>
</evidence>
<name>A0A0L8VDF3_9BACT</name>
<comment type="caution">
    <text evidence="2">The sequence shown here is derived from an EMBL/GenBank/DDBJ whole genome shotgun (WGS) entry which is preliminary data.</text>
</comment>
<evidence type="ECO:0000313" key="2">
    <source>
        <dbReference type="EMBL" id="KOH46388.1"/>
    </source>
</evidence>
<feature type="chain" id="PRO_5005591609" description="Dihydrolipoamide dehydrogenase" evidence="1">
    <location>
        <begin position="18"/>
        <end position="181"/>
    </location>
</feature>
<dbReference type="PATRIC" id="fig|1409788.3.peg.834"/>
<proteinExistence type="predicted"/>
<gene>
    <name evidence="2" type="ORF">NC99_08190</name>
</gene>